<evidence type="ECO:0000313" key="1">
    <source>
        <dbReference type="EnsemblMetazoa" id="GPPI049779-PA"/>
    </source>
</evidence>
<dbReference type="AlphaFoldDB" id="A0A1B0C5M2"/>
<dbReference type="Proteomes" id="UP000092460">
    <property type="component" value="Unassembled WGS sequence"/>
</dbReference>
<dbReference type="STRING" id="67801.A0A1B0C5M2"/>
<dbReference type="EMBL" id="JXJN01026081">
    <property type="status" value="NOT_ANNOTATED_CDS"/>
    <property type="molecule type" value="Genomic_DNA"/>
</dbReference>
<sequence>MAQPHNYSHQNLQTMYRQPSFVQTKVLSTGKASMPYRHFTDSTYLSRGLSLNRSQSIRKSKPLISENKNQLSSQSSCCLHKPTHEEKLYQRSQTCSSLTTSLTKTINKKLSNVNSDLRQSCSSKSTTPSSAAYLEVENAGTRKEFVKKFDKALPQSGTSIKKHSKPDANKVNLSIVLSQDFPVSTEDDYLSSDAEDNDEAGAVQVENEKKKMEKIYNAKTCKTEGTLTYISSEINPNLFPSRKVFYHSSRLNLISPNNASSSVSASNVLNAPPSLTTRPPLLRATSAPVRYMHDNSNGTLLANKRKSRRRTANQMHEAKAEESILVTKGQKSSTKNKRVLARAQSLTSEVITLVSLISPENSDSEKEDSSTIVGRRAPFLKKTGKSVSFQETNLNRFHFSSKECSHMLRRGSIAPLAERLRANRPPTAPPVSIFFQRSHNSAADSPAVEVAVSVPNKAATDCCSGTKTLEVFTYPHHVRSHKGRECWKLFLKMSANGVNIAYDTIMRGLLTPTEFRQQQKQRELEEANKFKES</sequence>
<dbReference type="VEuPathDB" id="VectorBase:GPPI049779"/>
<proteinExistence type="predicted"/>
<accession>A0A1B0C5M2</accession>
<organism evidence="1 2">
    <name type="scientific">Glossina palpalis gambiensis</name>
    <dbReference type="NCBI Taxonomy" id="67801"/>
    <lineage>
        <taxon>Eukaryota</taxon>
        <taxon>Metazoa</taxon>
        <taxon>Ecdysozoa</taxon>
        <taxon>Arthropoda</taxon>
        <taxon>Hexapoda</taxon>
        <taxon>Insecta</taxon>
        <taxon>Pterygota</taxon>
        <taxon>Neoptera</taxon>
        <taxon>Endopterygota</taxon>
        <taxon>Diptera</taxon>
        <taxon>Brachycera</taxon>
        <taxon>Muscomorpha</taxon>
        <taxon>Hippoboscoidea</taxon>
        <taxon>Glossinidae</taxon>
        <taxon>Glossina</taxon>
    </lineage>
</organism>
<dbReference type="EnsemblMetazoa" id="GPPI049779-RA">
    <property type="protein sequence ID" value="GPPI049779-PA"/>
    <property type="gene ID" value="GPPI049779"/>
</dbReference>
<protein>
    <submittedName>
        <fullName evidence="1">Uncharacterized protein</fullName>
    </submittedName>
</protein>
<reference evidence="1" key="2">
    <citation type="submission" date="2020-05" db="UniProtKB">
        <authorList>
            <consortium name="EnsemblMetazoa"/>
        </authorList>
    </citation>
    <scope>IDENTIFICATION</scope>
    <source>
        <strain evidence="1">IAEA</strain>
    </source>
</reference>
<keyword evidence="2" id="KW-1185">Reference proteome</keyword>
<name>A0A1B0C5M2_9MUSC</name>
<evidence type="ECO:0000313" key="2">
    <source>
        <dbReference type="Proteomes" id="UP000092460"/>
    </source>
</evidence>
<reference evidence="2" key="1">
    <citation type="submission" date="2015-01" db="EMBL/GenBank/DDBJ databases">
        <authorList>
            <person name="Aksoy S."/>
            <person name="Warren W."/>
            <person name="Wilson R.K."/>
        </authorList>
    </citation>
    <scope>NUCLEOTIDE SEQUENCE [LARGE SCALE GENOMIC DNA]</scope>
    <source>
        <strain evidence="2">IAEA</strain>
    </source>
</reference>